<dbReference type="InterPro" id="IPR045562">
    <property type="entry name" value="RecG_dom3_C"/>
</dbReference>
<dbReference type="FunCoup" id="A0A4R2PPV2">
    <property type="interactions" value="488"/>
</dbReference>
<dbReference type="EMBL" id="SLXO01000002">
    <property type="protein sequence ID" value="TCP37790.1"/>
    <property type="molecule type" value="Genomic_DNA"/>
</dbReference>
<evidence type="ECO:0000256" key="1">
    <source>
        <dbReference type="ARBA" id="ARBA00022741"/>
    </source>
</evidence>
<evidence type="ECO:0000259" key="9">
    <source>
        <dbReference type="PROSITE" id="PS51192"/>
    </source>
</evidence>
<dbReference type="PANTHER" id="PTHR47964:SF1">
    <property type="entry name" value="ATP-DEPENDENT DNA HELICASE HOMOLOG RECG, CHLOROPLASTIC"/>
    <property type="match status" value="1"/>
</dbReference>
<name>A0A4R2PPV2_RHOSA</name>
<keyword evidence="5" id="KW-0067">ATP-binding</keyword>
<evidence type="ECO:0000313" key="12">
    <source>
        <dbReference type="Proteomes" id="UP000295399"/>
    </source>
</evidence>
<dbReference type="NCBIfam" id="NF008168">
    <property type="entry name" value="PRK10917.2-2"/>
    <property type="match status" value="1"/>
</dbReference>
<keyword evidence="12" id="KW-1185">Reference proteome</keyword>
<sequence>MRPQSLFPLFAEITSLSGIGPRLAKLFARLEVERVVDLLWHLPSGLVDRRAAFALADVPADRVVRLTLRVVDHQVPANRRAPYRVLCEDGTGRIALVFFNGREDYLRRLLPVGHTRLVSGRVELFGERLQMAHPDYVVAEDEAHLIPALEPVYPLTEGLSGKVVRKAAAAALAKAPDLPEWLDPALVAERHWPAWHAALDAVHRPSEAQAVEPDHPARARLAYDELLANQLALALVRQRARRRKGRALTGDGRLVAAALGCLPFDLTGDQRAAVDQILADMGADDAMLRLVQGDVGSGKTVVALVAMLTAVEAGTQAAMLAPTEILARQHAAGLAPLAQAAGVRLAVLTGRTPKGERARLLADLAAGGIHLLVGTHAVIEEAIQFKDLGLAVIDEQHRFGVFQRLALSGKGRAVDTLVMTATPIPRTLTLTVYGDMEVSRIQEKPPGRQPVDTRVVSLARLDAVVDAVGRAIAQGEQVYWVCPLVEEAEGLDVTAAADRHRDLAARFGDRVGLLHGQLKGAEKEAAMAAFADGTTRLLVATTVIEVGVDVPNATVMVIEHAERFGLAQLHQLRGRVGRGDKASRCLLLRAERVSETARARLDVLRRSDDGFLIAEEDLRLRGAGEVLGTRQTGLPQFRLADLEAHGELMARARDEARLILARDAELQGPRSAALRTLLYLFERDAAVRTLRSG</sequence>
<dbReference type="InterPro" id="IPR012340">
    <property type="entry name" value="NA-bd_OB-fold"/>
</dbReference>
<proteinExistence type="predicted"/>
<dbReference type="GO" id="GO:0005524">
    <property type="term" value="F:ATP binding"/>
    <property type="evidence" value="ECO:0007669"/>
    <property type="project" value="UniProtKB-KW"/>
</dbReference>
<feature type="domain" description="Helicase ATP-binding" evidence="9">
    <location>
        <begin position="280"/>
        <end position="441"/>
    </location>
</feature>
<dbReference type="InterPro" id="IPR033454">
    <property type="entry name" value="RecG_wedge"/>
</dbReference>
<keyword evidence="2" id="KW-0227">DNA damage</keyword>
<dbReference type="OrthoDB" id="9804325at2"/>
<dbReference type="SUPFAM" id="SSF52540">
    <property type="entry name" value="P-loop containing nucleoside triphosphate hydrolases"/>
    <property type="match status" value="2"/>
</dbReference>
<dbReference type="Proteomes" id="UP000295399">
    <property type="component" value="Unassembled WGS sequence"/>
</dbReference>
<evidence type="ECO:0000256" key="5">
    <source>
        <dbReference type="ARBA" id="ARBA00022840"/>
    </source>
</evidence>
<evidence type="ECO:0000256" key="7">
    <source>
        <dbReference type="ARBA" id="ARBA00023204"/>
    </source>
</evidence>
<evidence type="ECO:0000256" key="3">
    <source>
        <dbReference type="ARBA" id="ARBA00022801"/>
    </source>
</evidence>
<dbReference type="Pfam" id="PF00271">
    <property type="entry name" value="Helicase_C"/>
    <property type="match status" value="1"/>
</dbReference>
<evidence type="ECO:0000256" key="4">
    <source>
        <dbReference type="ARBA" id="ARBA00022806"/>
    </source>
</evidence>
<comment type="caution">
    <text evidence="11">The sequence shown here is derived from an EMBL/GenBank/DDBJ whole genome shotgun (WGS) entry which is preliminary data.</text>
</comment>
<dbReference type="GO" id="GO:0003678">
    <property type="term" value="F:DNA helicase activity"/>
    <property type="evidence" value="ECO:0007669"/>
    <property type="project" value="TreeGrafter"/>
</dbReference>
<dbReference type="SMART" id="SM00487">
    <property type="entry name" value="DEXDc"/>
    <property type="match status" value="1"/>
</dbReference>
<dbReference type="GO" id="GO:0003677">
    <property type="term" value="F:DNA binding"/>
    <property type="evidence" value="ECO:0007669"/>
    <property type="project" value="UniProtKB-KW"/>
</dbReference>
<gene>
    <name evidence="11" type="ORF">EV659_102197</name>
</gene>
<dbReference type="InterPro" id="IPR014001">
    <property type="entry name" value="Helicase_ATP-bd"/>
</dbReference>
<dbReference type="Gene3D" id="3.40.50.300">
    <property type="entry name" value="P-loop containing nucleotide triphosphate hydrolases"/>
    <property type="match status" value="2"/>
</dbReference>
<keyword evidence="4 11" id="KW-0347">Helicase</keyword>
<dbReference type="NCBIfam" id="NF008165">
    <property type="entry name" value="PRK10917.1-3"/>
    <property type="match status" value="1"/>
</dbReference>
<dbReference type="SMART" id="SM00490">
    <property type="entry name" value="HELICc"/>
    <property type="match status" value="1"/>
</dbReference>
<keyword evidence="3" id="KW-0378">Hydrolase</keyword>
<evidence type="ECO:0000313" key="11">
    <source>
        <dbReference type="EMBL" id="TCP37790.1"/>
    </source>
</evidence>
<evidence type="ECO:0000256" key="8">
    <source>
        <dbReference type="ARBA" id="ARBA00049819"/>
    </source>
</evidence>
<dbReference type="GO" id="GO:0006281">
    <property type="term" value="P:DNA repair"/>
    <property type="evidence" value="ECO:0007669"/>
    <property type="project" value="UniProtKB-KW"/>
</dbReference>
<keyword evidence="1" id="KW-0547">Nucleotide-binding</keyword>
<dbReference type="PROSITE" id="PS51194">
    <property type="entry name" value="HELICASE_CTER"/>
    <property type="match status" value="1"/>
</dbReference>
<evidence type="ECO:0000256" key="2">
    <source>
        <dbReference type="ARBA" id="ARBA00022763"/>
    </source>
</evidence>
<evidence type="ECO:0000259" key="10">
    <source>
        <dbReference type="PROSITE" id="PS51194"/>
    </source>
</evidence>
<dbReference type="InParanoid" id="A0A4R2PPV2"/>
<dbReference type="PROSITE" id="PS51192">
    <property type="entry name" value="HELICASE_ATP_BIND_1"/>
    <property type="match status" value="1"/>
</dbReference>
<reference evidence="11 12" key="1">
    <citation type="submission" date="2019-03" db="EMBL/GenBank/DDBJ databases">
        <title>Genomic Encyclopedia of Type Strains, Phase IV (KMG-IV): sequencing the most valuable type-strain genomes for metagenomic binning, comparative biology and taxonomic classification.</title>
        <authorList>
            <person name="Goeker M."/>
        </authorList>
    </citation>
    <scope>NUCLEOTIDE SEQUENCE [LARGE SCALE GENOMIC DNA]</scope>
    <source>
        <strain evidence="11 12">DSM 2132</strain>
    </source>
</reference>
<dbReference type="SUPFAM" id="SSF50249">
    <property type="entry name" value="Nucleic acid-binding proteins"/>
    <property type="match status" value="1"/>
</dbReference>
<organism evidence="11 12">
    <name type="scientific">Rhodothalassium salexigens DSM 2132</name>
    <dbReference type="NCBI Taxonomy" id="1188247"/>
    <lineage>
        <taxon>Bacteria</taxon>
        <taxon>Pseudomonadati</taxon>
        <taxon>Pseudomonadota</taxon>
        <taxon>Alphaproteobacteria</taxon>
        <taxon>Rhodothalassiales</taxon>
        <taxon>Rhodothalassiaceae</taxon>
        <taxon>Rhodothalassium</taxon>
    </lineage>
</organism>
<dbReference type="Pfam" id="PF17191">
    <property type="entry name" value="RecG_wedge"/>
    <property type="match status" value="1"/>
</dbReference>
<dbReference type="InterPro" id="IPR011545">
    <property type="entry name" value="DEAD/DEAH_box_helicase_dom"/>
</dbReference>
<accession>A0A4R2PPV2</accession>
<dbReference type="Pfam" id="PF00270">
    <property type="entry name" value="DEAD"/>
    <property type="match status" value="1"/>
</dbReference>
<dbReference type="CDD" id="cd04488">
    <property type="entry name" value="RecG_wedge_OBF"/>
    <property type="match status" value="1"/>
</dbReference>
<keyword evidence="6" id="KW-0238">DNA-binding</keyword>
<dbReference type="InterPro" id="IPR047112">
    <property type="entry name" value="RecG/Mfd"/>
</dbReference>
<dbReference type="PANTHER" id="PTHR47964">
    <property type="entry name" value="ATP-DEPENDENT DNA HELICASE HOMOLOG RECG, CHLOROPLASTIC"/>
    <property type="match status" value="1"/>
</dbReference>
<dbReference type="NCBIfam" id="NF008164">
    <property type="entry name" value="PRK10917.1-2"/>
    <property type="match status" value="1"/>
</dbReference>
<feature type="domain" description="Helicase C-terminal" evidence="10">
    <location>
        <begin position="460"/>
        <end position="619"/>
    </location>
</feature>
<dbReference type="GO" id="GO:0016787">
    <property type="term" value="F:hydrolase activity"/>
    <property type="evidence" value="ECO:0007669"/>
    <property type="project" value="UniProtKB-KW"/>
</dbReference>
<dbReference type="InterPro" id="IPR027417">
    <property type="entry name" value="P-loop_NTPase"/>
</dbReference>
<protein>
    <recommendedName>
        <fullName evidence="8">Probable DNA 3'-5' helicase RecG</fullName>
    </recommendedName>
</protein>
<dbReference type="Pfam" id="PF19833">
    <property type="entry name" value="RecG_dom3_C"/>
    <property type="match status" value="1"/>
</dbReference>
<dbReference type="InterPro" id="IPR001650">
    <property type="entry name" value="Helicase_C-like"/>
</dbReference>
<dbReference type="RefSeq" id="WP_132707449.1">
    <property type="nucleotide sequence ID" value="NZ_JACIGF010000002.1"/>
</dbReference>
<dbReference type="Gene3D" id="2.40.50.140">
    <property type="entry name" value="Nucleic acid-binding proteins"/>
    <property type="match status" value="1"/>
</dbReference>
<dbReference type="AlphaFoldDB" id="A0A4R2PPV2"/>
<evidence type="ECO:0000256" key="6">
    <source>
        <dbReference type="ARBA" id="ARBA00023125"/>
    </source>
</evidence>
<keyword evidence="7" id="KW-0234">DNA repair</keyword>